<dbReference type="STRING" id="933084.A0A067Q4I0"/>
<name>A0A067Q4I0_9AGAM</name>
<evidence type="ECO:0000313" key="2">
    <source>
        <dbReference type="EMBL" id="KDQ61943.1"/>
    </source>
</evidence>
<gene>
    <name evidence="2" type="ORF">JAAARDRAFT_190652</name>
</gene>
<dbReference type="Proteomes" id="UP000027265">
    <property type="component" value="Unassembled WGS sequence"/>
</dbReference>
<dbReference type="AlphaFoldDB" id="A0A067Q4I0"/>
<feature type="region of interest" description="Disordered" evidence="1">
    <location>
        <begin position="347"/>
        <end position="392"/>
    </location>
</feature>
<feature type="compositionally biased region" description="Polar residues" evidence="1">
    <location>
        <begin position="365"/>
        <end position="381"/>
    </location>
</feature>
<evidence type="ECO:0000313" key="3">
    <source>
        <dbReference type="Proteomes" id="UP000027265"/>
    </source>
</evidence>
<organism evidence="2 3">
    <name type="scientific">Jaapia argillacea MUCL 33604</name>
    <dbReference type="NCBI Taxonomy" id="933084"/>
    <lineage>
        <taxon>Eukaryota</taxon>
        <taxon>Fungi</taxon>
        <taxon>Dikarya</taxon>
        <taxon>Basidiomycota</taxon>
        <taxon>Agaricomycotina</taxon>
        <taxon>Agaricomycetes</taxon>
        <taxon>Agaricomycetidae</taxon>
        <taxon>Jaapiales</taxon>
        <taxon>Jaapiaceae</taxon>
        <taxon>Jaapia</taxon>
    </lineage>
</organism>
<evidence type="ECO:0000256" key="1">
    <source>
        <dbReference type="SAM" id="MobiDB-lite"/>
    </source>
</evidence>
<keyword evidence="3" id="KW-1185">Reference proteome</keyword>
<accession>A0A067Q4I0</accession>
<dbReference type="OrthoDB" id="2930792at2759"/>
<dbReference type="InParanoid" id="A0A067Q4I0"/>
<feature type="region of interest" description="Disordered" evidence="1">
    <location>
        <begin position="404"/>
        <end position="455"/>
    </location>
</feature>
<protein>
    <submittedName>
        <fullName evidence="2">Uncharacterized protein</fullName>
    </submittedName>
</protein>
<proteinExistence type="predicted"/>
<dbReference type="EMBL" id="KL197712">
    <property type="protein sequence ID" value="KDQ61943.1"/>
    <property type="molecule type" value="Genomic_DNA"/>
</dbReference>
<reference evidence="3" key="1">
    <citation type="journal article" date="2014" name="Proc. Natl. Acad. Sci. U.S.A.">
        <title>Extensive sampling of basidiomycete genomes demonstrates inadequacy of the white-rot/brown-rot paradigm for wood decay fungi.</title>
        <authorList>
            <person name="Riley R."/>
            <person name="Salamov A.A."/>
            <person name="Brown D.W."/>
            <person name="Nagy L.G."/>
            <person name="Floudas D."/>
            <person name="Held B.W."/>
            <person name="Levasseur A."/>
            <person name="Lombard V."/>
            <person name="Morin E."/>
            <person name="Otillar R."/>
            <person name="Lindquist E.A."/>
            <person name="Sun H."/>
            <person name="LaButti K.M."/>
            <person name="Schmutz J."/>
            <person name="Jabbour D."/>
            <person name="Luo H."/>
            <person name="Baker S.E."/>
            <person name="Pisabarro A.G."/>
            <person name="Walton J.D."/>
            <person name="Blanchette R.A."/>
            <person name="Henrissat B."/>
            <person name="Martin F."/>
            <person name="Cullen D."/>
            <person name="Hibbett D.S."/>
            <person name="Grigoriev I.V."/>
        </authorList>
    </citation>
    <scope>NUCLEOTIDE SEQUENCE [LARGE SCALE GENOMIC DNA]</scope>
    <source>
        <strain evidence="3">MUCL 33604</strain>
    </source>
</reference>
<sequence length="527" mass="58181">MPLQINNAAVIDDVPVDARTHLGDSPKKTKHNPLINAFVALSIDPVATVRALEDPVAVAEAEKLPCKTYVGLIDDYYGLPGPYDPFTETSICLVGQGLPPHSEEYFSQPSMSIPLSPGAEHPLGRDPLKLTNLLPWPNCYVYTCSTVKARIRSAPYDDGLIVSKISDNRDWWRKNYFITMDDDTQQDLRNVSRSLIHVVETTSAHDTQTSTDAGPDWQAVYAQLATPHRAQDAEIQSCAVSRGDSTSWSLDSSSDIDASKDDHMMGVMAAMLSLNSTPSVLTVVDAWYDLSRVTTIPDPRGFLEERKALDEIKRASKKRLRPWMVAQNELWEKEQSLRKEWFAAALNAPEPPPLPVVDEADRTDISQSSSNEIVEQNSGSAGSDGAVVAHSPVPLPDCEAVQRHTQTRSLDSVAQGGLGLNPSADPEDCHEDRNPRPQGVKRSTTDLDVVDEHSSKKTRLDVPRIAIARAEGSQIAVPKREIMRRKKTLHVKSWIPDRLSSAYHRFQTGLRHFKAVTAVSDGLFLST</sequence>
<dbReference type="HOGENOM" id="CLU_602783_0_0_1"/>